<dbReference type="EMBL" id="JWZT01003563">
    <property type="protein sequence ID" value="KII66293.1"/>
    <property type="molecule type" value="Genomic_DNA"/>
</dbReference>
<proteinExistence type="predicted"/>
<keyword evidence="2" id="KW-1185">Reference proteome</keyword>
<comment type="caution">
    <text evidence="1">The sequence shown here is derived from an EMBL/GenBank/DDBJ whole genome shotgun (WGS) entry which is preliminary data.</text>
</comment>
<accession>A0A0C2JAX0</accession>
<evidence type="ECO:0000313" key="1">
    <source>
        <dbReference type="EMBL" id="KII66293.1"/>
    </source>
</evidence>
<reference evidence="1 2" key="1">
    <citation type="journal article" date="2014" name="Genome Biol. Evol.">
        <title>The genome of the myxosporean Thelohanellus kitauei shows adaptations to nutrient acquisition within its fish host.</title>
        <authorList>
            <person name="Yang Y."/>
            <person name="Xiong J."/>
            <person name="Zhou Z."/>
            <person name="Huo F."/>
            <person name="Miao W."/>
            <person name="Ran C."/>
            <person name="Liu Y."/>
            <person name="Zhang J."/>
            <person name="Feng J."/>
            <person name="Wang M."/>
            <person name="Wang M."/>
            <person name="Wang L."/>
            <person name="Yao B."/>
        </authorList>
    </citation>
    <scope>NUCLEOTIDE SEQUENCE [LARGE SCALE GENOMIC DNA]</scope>
    <source>
        <strain evidence="1">Wuqing</strain>
    </source>
</reference>
<name>A0A0C2JAX0_THEKT</name>
<evidence type="ECO:0000313" key="2">
    <source>
        <dbReference type="Proteomes" id="UP000031668"/>
    </source>
</evidence>
<dbReference type="OrthoDB" id="6118021at2759"/>
<protein>
    <submittedName>
        <fullName evidence="1">Uncharacterized protein</fullName>
    </submittedName>
</protein>
<sequence length="116" mass="13399">MALLNTPKSFADGEIDDWLCKFEACMKAAQKTRNEELAAHLPIFLEGLALNFYRPLLIEVQNSFPKAKEALLTRFSESPAESNYELDQIQTSPFEVFLPFFRTRDKSYIFNISQKN</sequence>
<dbReference type="AlphaFoldDB" id="A0A0C2JAX0"/>
<organism evidence="1 2">
    <name type="scientific">Thelohanellus kitauei</name>
    <name type="common">Myxosporean</name>
    <dbReference type="NCBI Taxonomy" id="669202"/>
    <lineage>
        <taxon>Eukaryota</taxon>
        <taxon>Metazoa</taxon>
        <taxon>Cnidaria</taxon>
        <taxon>Myxozoa</taxon>
        <taxon>Myxosporea</taxon>
        <taxon>Bivalvulida</taxon>
        <taxon>Platysporina</taxon>
        <taxon>Myxobolidae</taxon>
        <taxon>Thelohanellus</taxon>
    </lineage>
</organism>
<dbReference type="Proteomes" id="UP000031668">
    <property type="component" value="Unassembled WGS sequence"/>
</dbReference>
<gene>
    <name evidence="1" type="ORF">RF11_14724</name>
</gene>